<evidence type="ECO:0000256" key="12">
    <source>
        <dbReference type="ARBA" id="ARBA00022917"/>
    </source>
</evidence>
<dbReference type="GO" id="GO:0005524">
    <property type="term" value="F:ATP binding"/>
    <property type="evidence" value="ECO:0007669"/>
    <property type="project" value="UniProtKB-KW"/>
</dbReference>
<evidence type="ECO:0000256" key="11">
    <source>
        <dbReference type="ARBA" id="ARBA00022884"/>
    </source>
</evidence>
<keyword evidence="13" id="KW-0030">Aminoacyl-tRNA synthetase</keyword>
<evidence type="ECO:0000256" key="15">
    <source>
        <dbReference type="ARBA" id="ARBA00047364"/>
    </source>
</evidence>
<evidence type="ECO:0000313" key="18">
    <source>
        <dbReference type="EMBL" id="PIZ87520.1"/>
    </source>
</evidence>
<keyword evidence="6" id="KW-0963">Cytoplasm</keyword>
<organism evidence="18 19">
    <name type="scientific">Candidatus Nomurabacteria bacterium CG_4_10_14_0_2_um_filter_30_12</name>
    <dbReference type="NCBI Taxonomy" id="1974727"/>
    <lineage>
        <taxon>Bacteria</taxon>
        <taxon>Candidatus Nomuraibacteriota</taxon>
    </lineage>
</organism>
<dbReference type="InterPro" id="IPR012340">
    <property type="entry name" value="NA-bd_OB-fold"/>
</dbReference>
<evidence type="ECO:0000256" key="14">
    <source>
        <dbReference type="ARBA" id="ARBA00030904"/>
    </source>
</evidence>
<keyword evidence="12" id="KW-0648">Protein biosynthesis</keyword>
<dbReference type="GO" id="GO:0000049">
    <property type="term" value="F:tRNA binding"/>
    <property type="evidence" value="ECO:0007669"/>
    <property type="project" value="UniProtKB-UniRule"/>
</dbReference>
<dbReference type="PANTHER" id="PTHR11586:SF37">
    <property type="entry name" value="TRNA-BINDING DOMAIN-CONTAINING PROTEIN"/>
    <property type="match status" value="1"/>
</dbReference>
<proteinExistence type="predicted"/>
<evidence type="ECO:0000256" key="1">
    <source>
        <dbReference type="ARBA" id="ARBA00003314"/>
    </source>
</evidence>
<evidence type="ECO:0000256" key="4">
    <source>
        <dbReference type="ARBA" id="ARBA00012838"/>
    </source>
</evidence>
<accession>A0A2J0MGD9</accession>
<dbReference type="GO" id="GO:0005737">
    <property type="term" value="C:cytoplasm"/>
    <property type="evidence" value="ECO:0007669"/>
    <property type="project" value="UniProtKB-SubCell"/>
</dbReference>
<dbReference type="AlphaFoldDB" id="A0A2J0MGD9"/>
<comment type="caution">
    <text evidence="18">The sequence shown here is derived from an EMBL/GenBank/DDBJ whole genome shotgun (WGS) entry which is preliminary data.</text>
</comment>
<comment type="subcellular location">
    <subcellularLocation>
        <location evidence="2">Cytoplasm</location>
    </subcellularLocation>
</comment>
<dbReference type="EMBL" id="PFOY01000013">
    <property type="protein sequence ID" value="PIZ87520.1"/>
    <property type="molecule type" value="Genomic_DNA"/>
</dbReference>
<keyword evidence="7 16" id="KW-0820">tRNA-binding</keyword>
<keyword evidence="11 16" id="KW-0694">RNA-binding</keyword>
<evidence type="ECO:0000313" key="19">
    <source>
        <dbReference type="Proteomes" id="UP000228547"/>
    </source>
</evidence>
<dbReference type="Proteomes" id="UP000228547">
    <property type="component" value="Unassembled WGS sequence"/>
</dbReference>
<evidence type="ECO:0000256" key="9">
    <source>
        <dbReference type="ARBA" id="ARBA00022741"/>
    </source>
</evidence>
<evidence type="ECO:0000256" key="10">
    <source>
        <dbReference type="ARBA" id="ARBA00022840"/>
    </source>
</evidence>
<feature type="domain" description="TRNA-binding" evidence="17">
    <location>
        <begin position="23"/>
        <end position="126"/>
    </location>
</feature>
<evidence type="ECO:0000256" key="2">
    <source>
        <dbReference type="ARBA" id="ARBA00004496"/>
    </source>
</evidence>
<dbReference type="Pfam" id="PF01588">
    <property type="entry name" value="tRNA_bind"/>
    <property type="match status" value="1"/>
</dbReference>
<dbReference type="Gene3D" id="2.40.50.140">
    <property type="entry name" value="Nucleic acid-binding proteins"/>
    <property type="match status" value="1"/>
</dbReference>
<evidence type="ECO:0000256" key="5">
    <source>
        <dbReference type="ARBA" id="ARBA00018753"/>
    </source>
</evidence>
<gene>
    <name evidence="18" type="primary">metG</name>
    <name evidence="18" type="ORF">COX93_00815</name>
</gene>
<keyword evidence="8 18" id="KW-0436">Ligase</keyword>
<keyword evidence="10" id="KW-0067">ATP-binding</keyword>
<keyword evidence="9" id="KW-0547">Nucleotide-binding</keyword>
<dbReference type="GO" id="GO:0004825">
    <property type="term" value="F:methionine-tRNA ligase activity"/>
    <property type="evidence" value="ECO:0007669"/>
    <property type="project" value="UniProtKB-EC"/>
</dbReference>
<comment type="catalytic activity">
    <reaction evidence="15">
        <text>tRNA(Met) + L-methionine + ATP = L-methionyl-tRNA(Met) + AMP + diphosphate</text>
        <dbReference type="Rhea" id="RHEA:13481"/>
        <dbReference type="Rhea" id="RHEA-COMP:9667"/>
        <dbReference type="Rhea" id="RHEA-COMP:9698"/>
        <dbReference type="ChEBI" id="CHEBI:30616"/>
        <dbReference type="ChEBI" id="CHEBI:33019"/>
        <dbReference type="ChEBI" id="CHEBI:57844"/>
        <dbReference type="ChEBI" id="CHEBI:78442"/>
        <dbReference type="ChEBI" id="CHEBI:78530"/>
        <dbReference type="ChEBI" id="CHEBI:456215"/>
        <dbReference type="EC" id="6.1.1.10"/>
    </reaction>
</comment>
<dbReference type="NCBIfam" id="TIGR00399">
    <property type="entry name" value="metG_C_term"/>
    <property type="match status" value="1"/>
</dbReference>
<comment type="function">
    <text evidence="1">Is required not only for elongation of protein synthesis but also for the initiation of all mRNA translation through initiator tRNA(fMet) aminoacylation.</text>
</comment>
<dbReference type="InterPro" id="IPR002547">
    <property type="entry name" value="tRNA-bd_dom"/>
</dbReference>
<evidence type="ECO:0000259" key="17">
    <source>
        <dbReference type="PROSITE" id="PS50886"/>
    </source>
</evidence>
<dbReference type="FunFam" id="2.40.50.140:FF:000042">
    <property type="entry name" value="Methionine--tRNA ligase"/>
    <property type="match status" value="1"/>
</dbReference>
<protein>
    <recommendedName>
        <fullName evidence="5">Methionine--tRNA ligase</fullName>
        <ecNumber evidence="4">6.1.1.10</ecNumber>
    </recommendedName>
    <alternativeName>
        <fullName evidence="14">Methionyl-tRNA synthetase</fullName>
    </alternativeName>
</protein>
<dbReference type="InterPro" id="IPR004495">
    <property type="entry name" value="Met-tRNA-synth_bsu_C"/>
</dbReference>
<evidence type="ECO:0000256" key="3">
    <source>
        <dbReference type="ARBA" id="ARBA00011738"/>
    </source>
</evidence>
<dbReference type="PROSITE" id="PS50886">
    <property type="entry name" value="TRBD"/>
    <property type="match status" value="1"/>
</dbReference>
<sequence>MVEEEKNKEIKDSKISNGINIEDFKKVDIVVGKILSVEKVPDTDKLLKLSVDLGEETPRQIVSGISLYFSDYTILVGKKCMFIANLEPRMIRGIESQGMILAISSADDKFSLLIPNDDIPVGARAK</sequence>
<reference evidence="19" key="1">
    <citation type="submission" date="2017-09" db="EMBL/GenBank/DDBJ databases">
        <title>Depth-based differentiation of microbial function through sediment-hosted aquifers and enrichment of novel symbionts in the deep terrestrial subsurface.</title>
        <authorList>
            <person name="Probst A.J."/>
            <person name="Ladd B."/>
            <person name="Jarett J.K."/>
            <person name="Geller-Mcgrath D.E."/>
            <person name="Sieber C.M.K."/>
            <person name="Emerson J.B."/>
            <person name="Anantharaman K."/>
            <person name="Thomas B.C."/>
            <person name="Malmstrom R."/>
            <person name="Stieglmeier M."/>
            <person name="Klingl A."/>
            <person name="Woyke T."/>
            <person name="Ryan C.M."/>
            <person name="Banfield J.F."/>
        </authorList>
    </citation>
    <scope>NUCLEOTIDE SEQUENCE [LARGE SCALE GENOMIC DNA]</scope>
</reference>
<name>A0A2J0MGD9_9BACT</name>
<dbReference type="GO" id="GO:0006431">
    <property type="term" value="P:methionyl-tRNA aminoacylation"/>
    <property type="evidence" value="ECO:0007669"/>
    <property type="project" value="InterPro"/>
</dbReference>
<dbReference type="SUPFAM" id="SSF50249">
    <property type="entry name" value="Nucleic acid-binding proteins"/>
    <property type="match status" value="1"/>
</dbReference>
<evidence type="ECO:0000256" key="7">
    <source>
        <dbReference type="ARBA" id="ARBA00022555"/>
    </source>
</evidence>
<comment type="subunit">
    <text evidence="3">Homodimer.</text>
</comment>
<evidence type="ECO:0000256" key="13">
    <source>
        <dbReference type="ARBA" id="ARBA00023146"/>
    </source>
</evidence>
<dbReference type="EC" id="6.1.1.10" evidence="4"/>
<dbReference type="InterPro" id="IPR051270">
    <property type="entry name" value="Tyrosine-tRNA_ligase_regulator"/>
</dbReference>
<evidence type="ECO:0000256" key="6">
    <source>
        <dbReference type="ARBA" id="ARBA00022490"/>
    </source>
</evidence>
<evidence type="ECO:0000256" key="8">
    <source>
        <dbReference type="ARBA" id="ARBA00022598"/>
    </source>
</evidence>
<evidence type="ECO:0000256" key="16">
    <source>
        <dbReference type="PROSITE-ProRule" id="PRU00209"/>
    </source>
</evidence>
<dbReference type="PANTHER" id="PTHR11586">
    <property type="entry name" value="TRNA-AMINOACYLATION COFACTOR ARC1 FAMILY MEMBER"/>
    <property type="match status" value="1"/>
</dbReference>